<dbReference type="KEGG" id="rarg:115739472"/>
<proteinExistence type="inferred from homology"/>
<evidence type="ECO:0000256" key="4">
    <source>
        <dbReference type="ARBA" id="ARBA00022729"/>
    </source>
</evidence>
<dbReference type="PANTHER" id="PTHR33021:SF253">
    <property type="entry name" value="EARLY NODULIN-LIKE PROTEIN 9"/>
    <property type="match status" value="1"/>
</dbReference>
<keyword evidence="4" id="KW-0732">Signal</keyword>
<dbReference type="InterPro" id="IPR041846">
    <property type="entry name" value="ENL_dom"/>
</dbReference>
<feature type="compositionally biased region" description="Low complexity" evidence="10">
    <location>
        <begin position="238"/>
        <end position="256"/>
    </location>
</feature>
<reference evidence="14" key="2">
    <citation type="submission" date="2025-08" db="UniProtKB">
        <authorList>
            <consortium name="RefSeq"/>
        </authorList>
    </citation>
    <scope>IDENTIFICATION</scope>
    <source>
        <tissue evidence="14">Leaf</tissue>
    </source>
</reference>
<dbReference type="GO" id="GO:0098552">
    <property type="term" value="C:side of membrane"/>
    <property type="evidence" value="ECO:0007669"/>
    <property type="project" value="UniProtKB-KW"/>
</dbReference>
<dbReference type="InterPro" id="IPR003245">
    <property type="entry name" value="Phytocyanin_dom"/>
</dbReference>
<dbReference type="PROSITE" id="PS51485">
    <property type="entry name" value="PHYTOCYANIN"/>
    <property type="match status" value="1"/>
</dbReference>
<dbReference type="Proteomes" id="UP000827889">
    <property type="component" value="Chromosome 2"/>
</dbReference>
<feature type="transmembrane region" description="Helical" evidence="11">
    <location>
        <begin position="263"/>
        <end position="284"/>
    </location>
</feature>
<sequence length="286" mass="31596">MHIYFAPVAKKSKRKPQNMAKQQKRHLHSLQSSCSHWPTKTPLFVELRSHAKPKRKREFGLFLAELLVCSTSSMAIPLLRLDRQMKRVFRVMVVLLWVTMLARRSEEYEFTVGDAQGWTVPANSSAKALNRWAERSRFQIGDSLVFVYPPGQDSVLYVNHDDYNNCNDGSPMEKYVDGHTVFKFNHSGPFYFISGNKDNCHKNEKLEVVVMADRSNKTSSTVSPPPSGNNGTAPSPAPSGEESPPSPAGMAPAPASQTKKSGAASVFVGFTGSIGAFVASSLLLTF</sequence>
<evidence type="ECO:0000256" key="11">
    <source>
        <dbReference type="SAM" id="Phobius"/>
    </source>
</evidence>
<keyword evidence="11" id="KW-0812">Transmembrane</keyword>
<dbReference type="InterPro" id="IPR039391">
    <property type="entry name" value="Phytocyanin-like"/>
</dbReference>
<protein>
    <submittedName>
        <fullName evidence="14">Early nodulin-like protein 1</fullName>
    </submittedName>
</protein>
<evidence type="ECO:0000313" key="14">
    <source>
        <dbReference type="RefSeq" id="XP_030528443.2"/>
    </source>
</evidence>
<dbReference type="Pfam" id="PF02298">
    <property type="entry name" value="Cu_bind_like"/>
    <property type="match status" value="1"/>
</dbReference>
<reference evidence="13" key="1">
    <citation type="submission" date="2025-05" db="UniProtKB">
        <authorList>
            <consortium name="RefSeq"/>
        </authorList>
    </citation>
    <scope>NUCLEOTIDE SEQUENCE [LARGE SCALE GENOMIC DNA]</scope>
</reference>
<feature type="compositionally biased region" description="Polar residues" evidence="10">
    <location>
        <begin position="217"/>
        <end position="232"/>
    </location>
</feature>
<evidence type="ECO:0000256" key="5">
    <source>
        <dbReference type="ARBA" id="ARBA00023136"/>
    </source>
</evidence>
<keyword evidence="7" id="KW-0325">Glycoprotein</keyword>
<dbReference type="RefSeq" id="XP_030528443.2">
    <property type="nucleotide sequence ID" value="XM_030672583.2"/>
</dbReference>
<gene>
    <name evidence="14" type="primary">LOC115739472</name>
</gene>
<dbReference type="GO" id="GO:0009055">
    <property type="term" value="F:electron transfer activity"/>
    <property type="evidence" value="ECO:0007669"/>
    <property type="project" value="InterPro"/>
</dbReference>
<feature type="region of interest" description="Disordered" evidence="10">
    <location>
        <begin position="214"/>
        <end position="258"/>
    </location>
</feature>
<keyword evidence="5 11" id="KW-0472">Membrane</keyword>
<keyword evidence="6" id="KW-1015">Disulfide bond</keyword>
<evidence type="ECO:0000256" key="6">
    <source>
        <dbReference type="ARBA" id="ARBA00023157"/>
    </source>
</evidence>
<comment type="similarity">
    <text evidence="9">Belongs to the early nodulin-like (ENODL) family.</text>
</comment>
<feature type="transmembrane region" description="Helical" evidence="11">
    <location>
        <begin position="59"/>
        <end position="79"/>
    </location>
</feature>
<dbReference type="GO" id="GO:0005886">
    <property type="term" value="C:plasma membrane"/>
    <property type="evidence" value="ECO:0007669"/>
    <property type="project" value="UniProtKB-SubCell"/>
</dbReference>
<evidence type="ECO:0000313" key="13">
    <source>
        <dbReference type="Proteomes" id="UP000827889"/>
    </source>
</evidence>
<dbReference type="CDD" id="cd11019">
    <property type="entry name" value="OsENODL1_like"/>
    <property type="match status" value="1"/>
</dbReference>
<evidence type="ECO:0000256" key="8">
    <source>
        <dbReference type="ARBA" id="ARBA00023288"/>
    </source>
</evidence>
<dbReference type="AlphaFoldDB" id="A0A8B8P3L4"/>
<evidence type="ECO:0000256" key="10">
    <source>
        <dbReference type="SAM" id="MobiDB-lite"/>
    </source>
</evidence>
<keyword evidence="13" id="KW-1185">Reference proteome</keyword>
<keyword evidence="3" id="KW-0336">GPI-anchor</keyword>
<keyword evidence="2" id="KW-1003">Cell membrane</keyword>
<dbReference type="PANTHER" id="PTHR33021">
    <property type="entry name" value="BLUE COPPER PROTEIN"/>
    <property type="match status" value="1"/>
</dbReference>
<accession>A0A8B8P3L4</accession>
<evidence type="ECO:0000256" key="2">
    <source>
        <dbReference type="ARBA" id="ARBA00022475"/>
    </source>
</evidence>
<evidence type="ECO:0000256" key="1">
    <source>
        <dbReference type="ARBA" id="ARBA00004609"/>
    </source>
</evidence>
<evidence type="ECO:0000256" key="3">
    <source>
        <dbReference type="ARBA" id="ARBA00022622"/>
    </source>
</evidence>
<evidence type="ECO:0000256" key="7">
    <source>
        <dbReference type="ARBA" id="ARBA00023180"/>
    </source>
</evidence>
<evidence type="ECO:0000256" key="9">
    <source>
        <dbReference type="ARBA" id="ARBA00035011"/>
    </source>
</evidence>
<dbReference type="InterPro" id="IPR008972">
    <property type="entry name" value="Cupredoxin"/>
</dbReference>
<dbReference type="Gene3D" id="2.60.40.420">
    <property type="entry name" value="Cupredoxins - blue copper proteins"/>
    <property type="match status" value="1"/>
</dbReference>
<keyword evidence="11" id="KW-1133">Transmembrane helix</keyword>
<dbReference type="GeneID" id="115739472"/>
<name>A0A8B8P3L4_9MYRT</name>
<feature type="domain" description="Phytocyanin" evidence="12">
    <location>
        <begin position="108"/>
        <end position="212"/>
    </location>
</feature>
<keyword evidence="8" id="KW-0449">Lipoprotein</keyword>
<evidence type="ECO:0000259" key="12">
    <source>
        <dbReference type="PROSITE" id="PS51485"/>
    </source>
</evidence>
<organism evidence="13 14">
    <name type="scientific">Rhodamnia argentea</name>
    <dbReference type="NCBI Taxonomy" id="178133"/>
    <lineage>
        <taxon>Eukaryota</taxon>
        <taxon>Viridiplantae</taxon>
        <taxon>Streptophyta</taxon>
        <taxon>Embryophyta</taxon>
        <taxon>Tracheophyta</taxon>
        <taxon>Spermatophyta</taxon>
        <taxon>Magnoliopsida</taxon>
        <taxon>eudicotyledons</taxon>
        <taxon>Gunneridae</taxon>
        <taxon>Pentapetalae</taxon>
        <taxon>rosids</taxon>
        <taxon>malvids</taxon>
        <taxon>Myrtales</taxon>
        <taxon>Myrtaceae</taxon>
        <taxon>Myrtoideae</taxon>
        <taxon>Myrteae</taxon>
        <taxon>Australasian group</taxon>
        <taxon>Rhodamnia</taxon>
    </lineage>
</organism>
<dbReference type="SUPFAM" id="SSF49503">
    <property type="entry name" value="Cupredoxins"/>
    <property type="match status" value="1"/>
</dbReference>
<comment type="subcellular location">
    <subcellularLocation>
        <location evidence="1">Cell membrane</location>
        <topology evidence="1">Lipid-anchor</topology>
        <topology evidence="1">GPI-anchor</topology>
    </subcellularLocation>
</comment>